<evidence type="ECO:0000256" key="2">
    <source>
        <dbReference type="SAM" id="Phobius"/>
    </source>
</evidence>
<reference evidence="4" key="1">
    <citation type="submission" date="2019-12" db="UniProtKB">
        <authorList>
            <consortium name="WormBaseParasite"/>
        </authorList>
    </citation>
    <scope>IDENTIFICATION</scope>
</reference>
<accession>A0A5S6QW69</accession>
<feature type="compositionally biased region" description="Polar residues" evidence="1">
    <location>
        <begin position="466"/>
        <end position="480"/>
    </location>
</feature>
<keyword evidence="3" id="KW-1185">Reference proteome</keyword>
<sequence length="533" mass="61028">MTEEQLVEYLQENGLVLRERTCNRGSAMKLTCARSGDSAAWRCRAGEIISSCNFASCCRASKPYGFGHRSHSATSRHRLHAMHIRLIAVLCIVFLLSLTNCRREDCEPIRVLRPSDGGTTLVRCIRSWRRKNLIDYLLERSEDSNIAVIADRFCQRYCKAGRIARPEATQHIKRWIFRENDVLIGVQGSRMHNEQMLDEKIGAINKNVLDMHLNRAIKDDTIKPVCIRHRRTNGSSVRGYYACKNSSPWKAFLCECDLEITCEIEKHCTYHHLGDVCKPPIYRWPSAAAAVCPDLQCTCNPCQGMQWTSWAHTATCGHVTSYRFRPENRSAETVCNLNKFASNGNSVCCTQFVRTDLGSCEEKEKKRVRREESENEGNNDNGDNNNNKTAGNTNNGKPDETETEKKTKKKAPAVVQEDKKNPNYSFLWIIGGVLLACLLFAVKQNKAIRRWFKKRKAKSKRKDLSESSMRSVSKTESRMSTMGKKRHKQVLSFSQSTRSPIACDWELRVWCHEIVCLDVHSVYQYQRMNCLCM</sequence>
<evidence type="ECO:0000313" key="4">
    <source>
        <dbReference type="WBParaSite" id="TMUE_3000011349.1"/>
    </source>
</evidence>
<proteinExistence type="predicted"/>
<dbReference type="AlphaFoldDB" id="A0A5S6QW69"/>
<evidence type="ECO:0000313" key="3">
    <source>
        <dbReference type="Proteomes" id="UP000046395"/>
    </source>
</evidence>
<dbReference type="Proteomes" id="UP000046395">
    <property type="component" value="Unassembled WGS sequence"/>
</dbReference>
<dbReference type="WBParaSite" id="TMUE_3000011349.1">
    <property type="protein sequence ID" value="TMUE_3000011349.1"/>
    <property type="gene ID" value="WBGene00292151"/>
</dbReference>
<protein>
    <submittedName>
        <fullName evidence="4">Uncharacterized protein</fullName>
    </submittedName>
</protein>
<feature type="transmembrane region" description="Helical" evidence="2">
    <location>
        <begin position="424"/>
        <end position="442"/>
    </location>
</feature>
<keyword evidence="2" id="KW-0472">Membrane</keyword>
<feature type="compositionally biased region" description="Basic and acidic residues" evidence="1">
    <location>
        <begin position="363"/>
        <end position="372"/>
    </location>
</feature>
<name>A0A5S6QW69_TRIMR</name>
<evidence type="ECO:0000256" key="1">
    <source>
        <dbReference type="SAM" id="MobiDB-lite"/>
    </source>
</evidence>
<feature type="compositionally biased region" description="Low complexity" evidence="1">
    <location>
        <begin position="376"/>
        <end position="396"/>
    </location>
</feature>
<feature type="region of interest" description="Disordered" evidence="1">
    <location>
        <begin position="363"/>
        <end position="416"/>
    </location>
</feature>
<organism evidence="3 4">
    <name type="scientific">Trichuris muris</name>
    <name type="common">Mouse whipworm</name>
    <dbReference type="NCBI Taxonomy" id="70415"/>
    <lineage>
        <taxon>Eukaryota</taxon>
        <taxon>Metazoa</taxon>
        <taxon>Ecdysozoa</taxon>
        <taxon>Nematoda</taxon>
        <taxon>Enoplea</taxon>
        <taxon>Dorylaimia</taxon>
        <taxon>Trichinellida</taxon>
        <taxon>Trichuridae</taxon>
        <taxon>Trichuris</taxon>
    </lineage>
</organism>
<feature type="region of interest" description="Disordered" evidence="1">
    <location>
        <begin position="459"/>
        <end position="488"/>
    </location>
</feature>
<keyword evidence="2" id="KW-1133">Transmembrane helix</keyword>
<keyword evidence="2" id="KW-0812">Transmembrane</keyword>